<evidence type="ECO:0000313" key="2">
    <source>
        <dbReference type="EMBL" id="ORY83480.1"/>
    </source>
</evidence>
<dbReference type="InParanoid" id="A0A1Y2FHR2"/>
<evidence type="ECO:0000313" key="3">
    <source>
        <dbReference type="Proteomes" id="UP000193467"/>
    </source>
</evidence>
<keyword evidence="3" id="KW-1185">Reference proteome</keyword>
<feature type="domain" description="RNase III" evidence="1">
    <location>
        <begin position="120"/>
        <end position="214"/>
    </location>
</feature>
<gene>
    <name evidence="2" type="ORF">BCR35DRAFT_63874</name>
</gene>
<dbReference type="OrthoDB" id="416741at2759"/>
<dbReference type="EMBL" id="MCGR01000019">
    <property type="protein sequence ID" value="ORY83480.1"/>
    <property type="molecule type" value="Genomic_DNA"/>
</dbReference>
<organism evidence="2 3">
    <name type="scientific">Leucosporidium creatinivorum</name>
    <dbReference type="NCBI Taxonomy" id="106004"/>
    <lineage>
        <taxon>Eukaryota</taxon>
        <taxon>Fungi</taxon>
        <taxon>Dikarya</taxon>
        <taxon>Basidiomycota</taxon>
        <taxon>Pucciniomycotina</taxon>
        <taxon>Microbotryomycetes</taxon>
        <taxon>Leucosporidiales</taxon>
        <taxon>Leucosporidium</taxon>
    </lineage>
</organism>
<dbReference type="AlphaFoldDB" id="A0A1Y2FHR2"/>
<dbReference type="SUPFAM" id="SSF69065">
    <property type="entry name" value="RNase III domain-like"/>
    <property type="match status" value="1"/>
</dbReference>
<dbReference type="PROSITE" id="PS00517">
    <property type="entry name" value="RNASE_3_1"/>
    <property type="match status" value="1"/>
</dbReference>
<sequence>MSRSLVKRLQGQLLDATKAFSGRYTLAGLQKLIVQQTRIWHPRILAVLPYRLVRKDQLDFPAFGLEAFRRALRQPVPTELASLSNLLLEQQVFRPPNTPAKKGATSKVIEDRLALYQQAYHRERLEFLGDRVLGLVAASACQLLAPMRPLATADSTPPLAWEQATFTDLASNALAARFARRFDFGARCQDPQMTDRHLADRWEAYLGALYVARGLQAVLEFLAPLLRERVGVLHGSTGTVPPVSLPELERVEGALFSICDP</sequence>
<accession>A0A1Y2FHR2</accession>
<dbReference type="Proteomes" id="UP000193467">
    <property type="component" value="Unassembled WGS sequence"/>
</dbReference>
<dbReference type="InterPro" id="IPR000999">
    <property type="entry name" value="RNase_III_dom"/>
</dbReference>
<dbReference type="GO" id="GO:0004525">
    <property type="term" value="F:ribonuclease III activity"/>
    <property type="evidence" value="ECO:0007669"/>
    <property type="project" value="InterPro"/>
</dbReference>
<dbReference type="PROSITE" id="PS50142">
    <property type="entry name" value="RNASE_3_2"/>
    <property type="match status" value="1"/>
</dbReference>
<name>A0A1Y2FHR2_9BASI</name>
<evidence type="ECO:0000259" key="1">
    <source>
        <dbReference type="PROSITE" id="PS50142"/>
    </source>
</evidence>
<reference evidence="2 3" key="1">
    <citation type="submission" date="2016-07" db="EMBL/GenBank/DDBJ databases">
        <title>Pervasive Adenine N6-methylation of Active Genes in Fungi.</title>
        <authorList>
            <consortium name="DOE Joint Genome Institute"/>
            <person name="Mondo S.J."/>
            <person name="Dannebaum R.O."/>
            <person name="Kuo R.C."/>
            <person name="Labutti K."/>
            <person name="Haridas S."/>
            <person name="Kuo A."/>
            <person name="Salamov A."/>
            <person name="Ahrendt S.R."/>
            <person name="Lipzen A."/>
            <person name="Sullivan W."/>
            <person name="Andreopoulos W.B."/>
            <person name="Clum A."/>
            <person name="Lindquist E."/>
            <person name="Daum C."/>
            <person name="Ramamoorthy G.K."/>
            <person name="Gryganskyi A."/>
            <person name="Culley D."/>
            <person name="Magnuson J.K."/>
            <person name="James T.Y."/>
            <person name="O'Malley M.A."/>
            <person name="Stajich J.E."/>
            <person name="Spatafora J.W."/>
            <person name="Visel A."/>
            <person name="Grigoriev I.V."/>
        </authorList>
    </citation>
    <scope>NUCLEOTIDE SEQUENCE [LARGE SCALE GENOMIC DNA]</scope>
    <source>
        <strain evidence="2 3">62-1032</strain>
    </source>
</reference>
<dbReference type="SMART" id="SM00535">
    <property type="entry name" value="RIBOc"/>
    <property type="match status" value="1"/>
</dbReference>
<proteinExistence type="predicted"/>
<comment type="caution">
    <text evidence="2">The sequence shown here is derived from an EMBL/GenBank/DDBJ whole genome shotgun (WGS) entry which is preliminary data.</text>
</comment>
<dbReference type="GO" id="GO:0006396">
    <property type="term" value="P:RNA processing"/>
    <property type="evidence" value="ECO:0007669"/>
    <property type="project" value="InterPro"/>
</dbReference>
<protein>
    <recommendedName>
        <fullName evidence="1">RNase III domain-containing protein</fullName>
    </recommendedName>
</protein>
<dbReference type="CDD" id="cd00593">
    <property type="entry name" value="RIBOc"/>
    <property type="match status" value="1"/>
</dbReference>
<dbReference type="InterPro" id="IPR036389">
    <property type="entry name" value="RNase_III_sf"/>
</dbReference>
<dbReference type="Gene3D" id="1.10.1520.10">
    <property type="entry name" value="Ribonuclease III domain"/>
    <property type="match status" value="1"/>
</dbReference>